<reference evidence="3 4" key="1">
    <citation type="submission" date="2019-05" db="EMBL/GenBank/DDBJ databases">
        <authorList>
            <person name="Lee S.D."/>
        </authorList>
    </citation>
    <scope>NUCLEOTIDE SEQUENCE [LARGE SCALE GENOMIC DNA]</scope>
    <source>
        <strain evidence="3 4">C5-26</strain>
    </source>
</reference>
<dbReference type="PANTHER" id="PTHR43792:SF1">
    <property type="entry name" value="N-ACETYLTRANSFERASE DOMAIN-CONTAINING PROTEIN"/>
    <property type="match status" value="1"/>
</dbReference>
<protein>
    <submittedName>
        <fullName evidence="3">GNAT family N-acetyltransferase</fullName>
    </submittedName>
</protein>
<dbReference type="Gene3D" id="3.40.630.30">
    <property type="match status" value="1"/>
</dbReference>
<dbReference type="GO" id="GO:0016747">
    <property type="term" value="F:acyltransferase activity, transferring groups other than amino-acyl groups"/>
    <property type="evidence" value="ECO:0007669"/>
    <property type="project" value="InterPro"/>
</dbReference>
<feature type="compositionally biased region" description="Basic and acidic residues" evidence="1">
    <location>
        <begin position="175"/>
        <end position="188"/>
    </location>
</feature>
<organism evidence="3 4">
    <name type="scientific">Leekyejoonella antrihumi</name>
    <dbReference type="NCBI Taxonomy" id="1660198"/>
    <lineage>
        <taxon>Bacteria</taxon>
        <taxon>Bacillati</taxon>
        <taxon>Actinomycetota</taxon>
        <taxon>Actinomycetes</taxon>
        <taxon>Micrococcales</taxon>
        <taxon>Dermacoccaceae</taxon>
        <taxon>Leekyejoonella</taxon>
    </lineage>
</organism>
<dbReference type="SUPFAM" id="SSF55729">
    <property type="entry name" value="Acyl-CoA N-acyltransferases (Nat)"/>
    <property type="match status" value="1"/>
</dbReference>
<sequence>MAEFAELPEVVWSERLTLRRPRTSDSAAVFALEGDVRTACYRPAGPLNRSASDADLTRNIADWRTYGLGYWIVEWADMVVGRTGQRIIDVPNGLLPGVTPERLLNTYYRFSPDVWGTGVPTEAALAALNATLASGPPYPVVAITSPDNAPSQRMAVRLGMSLHRRVPVPGLPDTMEFRRQTGPDRTAQ</sequence>
<dbReference type="RefSeq" id="WP_146315348.1">
    <property type="nucleotide sequence ID" value="NZ_VCQV01000003.1"/>
</dbReference>
<keyword evidence="4" id="KW-1185">Reference proteome</keyword>
<evidence type="ECO:0000313" key="3">
    <source>
        <dbReference type="EMBL" id="TWP38347.1"/>
    </source>
</evidence>
<comment type="caution">
    <text evidence="3">The sequence shown here is derived from an EMBL/GenBank/DDBJ whole genome shotgun (WGS) entry which is preliminary data.</text>
</comment>
<dbReference type="EMBL" id="VCQV01000003">
    <property type="protein sequence ID" value="TWP38347.1"/>
    <property type="molecule type" value="Genomic_DNA"/>
</dbReference>
<dbReference type="AlphaFoldDB" id="A0A563E774"/>
<dbReference type="Pfam" id="PF13302">
    <property type="entry name" value="Acetyltransf_3"/>
    <property type="match status" value="1"/>
</dbReference>
<feature type="region of interest" description="Disordered" evidence="1">
    <location>
        <begin position="169"/>
        <end position="188"/>
    </location>
</feature>
<dbReference type="Proteomes" id="UP000320244">
    <property type="component" value="Unassembled WGS sequence"/>
</dbReference>
<dbReference type="InterPro" id="IPR016181">
    <property type="entry name" value="Acyl_CoA_acyltransferase"/>
</dbReference>
<feature type="domain" description="N-acetyltransferase" evidence="2">
    <location>
        <begin position="15"/>
        <end position="160"/>
    </location>
</feature>
<evidence type="ECO:0000313" key="4">
    <source>
        <dbReference type="Proteomes" id="UP000320244"/>
    </source>
</evidence>
<dbReference type="InterPro" id="IPR000182">
    <property type="entry name" value="GNAT_dom"/>
</dbReference>
<reference evidence="3 4" key="2">
    <citation type="submission" date="2019-08" db="EMBL/GenBank/DDBJ databases">
        <title>Jejuicoccus antrihumi gen. nov., sp. nov., a new member of the family Dermacoccaceae isolated from a cave.</title>
        <authorList>
            <person name="Schumann P."/>
            <person name="Kim I.S."/>
        </authorList>
    </citation>
    <scope>NUCLEOTIDE SEQUENCE [LARGE SCALE GENOMIC DNA]</scope>
    <source>
        <strain evidence="3 4">C5-26</strain>
    </source>
</reference>
<dbReference type="PANTHER" id="PTHR43792">
    <property type="entry name" value="GNAT FAMILY, PUTATIVE (AFU_ORTHOLOGUE AFUA_3G00765)-RELATED-RELATED"/>
    <property type="match status" value="1"/>
</dbReference>
<name>A0A563E774_9MICO</name>
<proteinExistence type="predicted"/>
<dbReference type="InterPro" id="IPR051531">
    <property type="entry name" value="N-acetyltransferase"/>
</dbReference>
<evidence type="ECO:0000256" key="1">
    <source>
        <dbReference type="SAM" id="MobiDB-lite"/>
    </source>
</evidence>
<gene>
    <name evidence="3" type="ORF">FGL98_03825</name>
</gene>
<dbReference type="OrthoDB" id="3533156at2"/>
<evidence type="ECO:0000259" key="2">
    <source>
        <dbReference type="Pfam" id="PF13302"/>
    </source>
</evidence>
<accession>A0A563E774</accession>
<keyword evidence="3" id="KW-0808">Transferase</keyword>